<accession>A0A0C3NB16</accession>
<organism evidence="2 3">
    <name type="scientific">Phlebiopsis gigantea (strain 11061_1 CR5-6)</name>
    <name type="common">White-rot fungus</name>
    <name type="synonym">Peniophora gigantea</name>
    <dbReference type="NCBI Taxonomy" id="745531"/>
    <lineage>
        <taxon>Eukaryota</taxon>
        <taxon>Fungi</taxon>
        <taxon>Dikarya</taxon>
        <taxon>Basidiomycota</taxon>
        <taxon>Agaricomycotina</taxon>
        <taxon>Agaricomycetes</taxon>
        <taxon>Polyporales</taxon>
        <taxon>Phanerochaetaceae</taxon>
        <taxon>Phlebiopsis</taxon>
    </lineage>
</organism>
<evidence type="ECO:0000313" key="3">
    <source>
        <dbReference type="Proteomes" id="UP000053257"/>
    </source>
</evidence>
<name>A0A0C3NB16_PHLG1</name>
<dbReference type="EMBL" id="KN840746">
    <property type="protein sequence ID" value="KIP01694.1"/>
    <property type="molecule type" value="Genomic_DNA"/>
</dbReference>
<feature type="compositionally biased region" description="Basic and acidic residues" evidence="1">
    <location>
        <begin position="156"/>
        <end position="167"/>
    </location>
</feature>
<dbReference type="AlphaFoldDB" id="A0A0C3NB16"/>
<dbReference type="HOGENOM" id="CLU_956804_0_0_1"/>
<evidence type="ECO:0000313" key="2">
    <source>
        <dbReference type="EMBL" id="KIP01694.1"/>
    </source>
</evidence>
<keyword evidence="3" id="KW-1185">Reference proteome</keyword>
<feature type="region of interest" description="Disordered" evidence="1">
    <location>
        <begin position="114"/>
        <end position="291"/>
    </location>
</feature>
<feature type="region of interest" description="Disordered" evidence="1">
    <location>
        <begin position="53"/>
        <end position="102"/>
    </location>
</feature>
<evidence type="ECO:0000256" key="1">
    <source>
        <dbReference type="SAM" id="MobiDB-lite"/>
    </source>
</evidence>
<dbReference type="Proteomes" id="UP000053257">
    <property type="component" value="Unassembled WGS sequence"/>
</dbReference>
<reference evidence="2 3" key="1">
    <citation type="journal article" date="2014" name="PLoS Genet.">
        <title>Analysis of the Phlebiopsis gigantea genome, transcriptome and secretome provides insight into its pioneer colonization strategies of wood.</title>
        <authorList>
            <person name="Hori C."/>
            <person name="Ishida T."/>
            <person name="Igarashi K."/>
            <person name="Samejima M."/>
            <person name="Suzuki H."/>
            <person name="Master E."/>
            <person name="Ferreira P."/>
            <person name="Ruiz-Duenas F.J."/>
            <person name="Held B."/>
            <person name="Canessa P."/>
            <person name="Larrondo L.F."/>
            <person name="Schmoll M."/>
            <person name="Druzhinina I.S."/>
            <person name="Kubicek C.P."/>
            <person name="Gaskell J.A."/>
            <person name="Kersten P."/>
            <person name="St John F."/>
            <person name="Glasner J."/>
            <person name="Sabat G."/>
            <person name="Splinter BonDurant S."/>
            <person name="Syed K."/>
            <person name="Yadav J."/>
            <person name="Mgbeahuruike A.C."/>
            <person name="Kovalchuk A."/>
            <person name="Asiegbu F.O."/>
            <person name="Lackner G."/>
            <person name="Hoffmeister D."/>
            <person name="Rencoret J."/>
            <person name="Gutierrez A."/>
            <person name="Sun H."/>
            <person name="Lindquist E."/>
            <person name="Barry K."/>
            <person name="Riley R."/>
            <person name="Grigoriev I.V."/>
            <person name="Henrissat B."/>
            <person name="Kues U."/>
            <person name="Berka R.M."/>
            <person name="Martinez A.T."/>
            <person name="Covert S.F."/>
            <person name="Blanchette R.A."/>
            <person name="Cullen D."/>
        </authorList>
    </citation>
    <scope>NUCLEOTIDE SEQUENCE [LARGE SCALE GENOMIC DNA]</scope>
    <source>
        <strain evidence="2 3">11061_1 CR5-6</strain>
    </source>
</reference>
<feature type="compositionally biased region" description="Polar residues" evidence="1">
    <location>
        <begin position="72"/>
        <end position="99"/>
    </location>
</feature>
<sequence>MRPPHRPLLHLHQLRRCQYPPRFFLRQPATSLFEGEHKLASIRAILDNNAAATRGTDLSSSDPIEDPPNPTPDSTIDTWSQASQDPSQPGWSQQAQFGSQMPPEMAAWVDHRATEERMPQSEGEQSDDEPQSDIVTPRPALRVKDRYRPGQLGRIRIRDSPEHHEPPPDEDNDTNLASQMAAMDGPVTPLASDAEDRMDIVDDTAPQGTRLRESPGSPPTAPPKKKARGSGGRPLGSITAVVGAERSSTAAGPSTVRRPGAPGAHGLPGIEDEDQREPRRTLRKKGKKRAT</sequence>
<protein>
    <submittedName>
        <fullName evidence="2">Uncharacterized protein</fullName>
    </submittedName>
</protein>
<proteinExistence type="predicted"/>
<gene>
    <name evidence="2" type="ORF">PHLGIDRAFT_123130</name>
</gene>
<feature type="compositionally biased region" description="Basic residues" evidence="1">
    <location>
        <begin position="281"/>
        <end position="291"/>
    </location>
</feature>